<dbReference type="Proteomes" id="UP000469763">
    <property type="component" value="Unassembled WGS sequence"/>
</dbReference>
<dbReference type="PANTHER" id="PTHR11614">
    <property type="entry name" value="PHOSPHOLIPASE-RELATED"/>
    <property type="match status" value="1"/>
</dbReference>
<accession>A0A7K3TI88</accession>
<dbReference type="AlphaFoldDB" id="A0A7K3TI88"/>
<dbReference type="EMBL" id="WHZY01000008">
    <property type="protein sequence ID" value="NEG78616.1"/>
    <property type="molecule type" value="Genomic_DNA"/>
</dbReference>
<comment type="caution">
    <text evidence="3">The sequence shown here is derived from an EMBL/GenBank/DDBJ whole genome shotgun (WGS) entry which is preliminary data.</text>
</comment>
<dbReference type="SUPFAM" id="SSF53474">
    <property type="entry name" value="alpha/beta-Hydrolases"/>
    <property type="match status" value="1"/>
</dbReference>
<dbReference type="InterPro" id="IPR022742">
    <property type="entry name" value="Hydrolase_4"/>
</dbReference>
<dbReference type="InterPro" id="IPR029058">
    <property type="entry name" value="AB_hydrolase_fold"/>
</dbReference>
<dbReference type="OrthoDB" id="9801217at2"/>
<proteinExistence type="predicted"/>
<reference evidence="3 4" key="1">
    <citation type="submission" date="2019-10" db="EMBL/GenBank/DDBJ databases">
        <title>Bifidobacterium from non-human primates.</title>
        <authorList>
            <person name="Modesto M."/>
        </authorList>
    </citation>
    <scope>NUCLEOTIDE SEQUENCE [LARGE SCALE GENOMIC DNA]</scope>
    <source>
        <strain evidence="3 4">TREC</strain>
    </source>
</reference>
<dbReference type="InterPro" id="IPR051044">
    <property type="entry name" value="MAG_DAG_Lipase"/>
</dbReference>
<evidence type="ECO:0000313" key="3">
    <source>
        <dbReference type="EMBL" id="NEG78616.1"/>
    </source>
</evidence>
<evidence type="ECO:0000256" key="1">
    <source>
        <dbReference type="SAM" id="MobiDB-lite"/>
    </source>
</evidence>
<gene>
    <name evidence="3" type="ORF">GFD22_06480</name>
</gene>
<organism evidence="3 4">
    <name type="scientific">Bifidobacterium avesanii</name>
    <dbReference type="NCBI Taxonomy" id="1798157"/>
    <lineage>
        <taxon>Bacteria</taxon>
        <taxon>Bacillati</taxon>
        <taxon>Actinomycetota</taxon>
        <taxon>Actinomycetes</taxon>
        <taxon>Bifidobacteriales</taxon>
        <taxon>Bifidobacteriaceae</taxon>
        <taxon>Bifidobacterium</taxon>
    </lineage>
</organism>
<feature type="region of interest" description="Disordered" evidence="1">
    <location>
        <begin position="1"/>
        <end position="50"/>
    </location>
</feature>
<evidence type="ECO:0000259" key="2">
    <source>
        <dbReference type="Pfam" id="PF12146"/>
    </source>
</evidence>
<dbReference type="GO" id="GO:0016787">
    <property type="term" value="F:hydrolase activity"/>
    <property type="evidence" value="ECO:0007669"/>
    <property type="project" value="UniProtKB-KW"/>
</dbReference>
<name>A0A7K3TI88_9BIFI</name>
<keyword evidence="3" id="KW-0378">Hydrolase</keyword>
<dbReference type="Gene3D" id="3.40.50.1820">
    <property type="entry name" value="alpha/beta hydrolase"/>
    <property type="match status" value="1"/>
</dbReference>
<feature type="compositionally biased region" description="Low complexity" evidence="1">
    <location>
        <begin position="19"/>
        <end position="30"/>
    </location>
</feature>
<evidence type="ECO:0000313" key="4">
    <source>
        <dbReference type="Proteomes" id="UP000469763"/>
    </source>
</evidence>
<feature type="domain" description="Serine aminopeptidase S33" evidence="2">
    <location>
        <begin position="121"/>
        <end position="236"/>
    </location>
</feature>
<keyword evidence="4" id="KW-1185">Reference proteome</keyword>
<protein>
    <submittedName>
        <fullName evidence="3">Alpha/beta fold hydrolase</fullName>
    </submittedName>
</protein>
<sequence length="411" mass="44954">MTGVNDANDGRPSIPEETGSAAAAVSGANATDTEETLGSGSAGANDVRDEAAQVADPWTVDPWEDDDILDGYQRATVHLGPDTEGADGEAVATFVRKDPAKLGLIERLRRLRLRMLGKPLAIMYLHGWNDYFYRRHASEYWESMGVAFYAVDLRRYGRSYRPGETAGYIEDLHAYAAELNALRDQIVRDLGDDVRILGIGHSEGGLIMSLWANRERPHHVHALALNSPWLELQGNTTFRLISTPVLKGFLLAGGKTPLPLNDPGFYGRTIDKATGGEWDYPSSLAATGAQFQPRAGWMQAIFNGQAEVAAGLDIQMPVLVCTSDRSMMQGTWDEAMRSCDVVLDVTAIREAALKLGDLVSIARIRGGIHDLTMSRPEARRQYFGIVTAWGGQTAWRTFLPGPAVQAALRRL</sequence>
<dbReference type="Pfam" id="PF12146">
    <property type="entry name" value="Hydrolase_4"/>
    <property type="match status" value="1"/>
</dbReference>